<evidence type="ECO:0000313" key="3">
    <source>
        <dbReference type="Proteomes" id="UP000516305"/>
    </source>
</evidence>
<dbReference type="AlphaFoldDB" id="A0A7H0VIV2"/>
<feature type="transmembrane region" description="Helical" evidence="1">
    <location>
        <begin position="12"/>
        <end position="36"/>
    </location>
</feature>
<dbReference type="RefSeq" id="WP_210760176.1">
    <property type="nucleotide sequence ID" value="NZ_CP060139.1"/>
</dbReference>
<gene>
    <name evidence="2" type="ORF">H4K34_07365</name>
</gene>
<name>A0A7H0VIV2_9FLAO</name>
<keyword evidence="1" id="KW-1133">Transmembrane helix</keyword>
<evidence type="ECO:0000313" key="2">
    <source>
        <dbReference type="EMBL" id="QNR25650.1"/>
    </source>
</evidence>
<keyword evidence="3" id="KW-1185">Reference proteome</keyword>
<organism evidence="2 3">
    <name type="scientific">Croceimicrobium hydrocarbonivorans</name>
    <dbReference type="NCBI Taxonomy" id="2761580"/>
    <lineage>
        <taxon>Bacteria</taxon>
        <taxon>Pseudomonadati</taxon>
        <taxon>Bacteroidota</taxon>
        <taxon>Flavobacteriia</taxon>
        <taxon>Flavobacteriales</taxon>
        <taxon>Owenweeksiaceae</taxon>
        <taxon>Croceimicrobium</taxon>
    </lineage>
</organism>
<dbReference type="EMBL" id="CP060139">
    <property type="protein sequence ID" value="QNR25650.1"/>
    <property type="molecule type" value="Genomic_DNA"/>
</dbReference>
<proteinExistence type="predicted"/>
<protein>
    <submittedName>
        <fullName evidence="2">Uncharacterized protein</fullName>
    </submittedName>
</protein>
<sequence>MAKKVFKEKQQFFSFKPIWVIASFMLLLGITLLRLYYSPSFKVQVQDLFLGAIALILCLAFIWFLMHLSLKTSISEKGIEYKMMPFHHNKRIIPWDEISFIRIVSIPRMASWQKSYNHYLLQKKFTFSGRNGMSVETSWGERIFIGSGKVDELQKALKKAIKHYKLMEEGKTDLQ</sequence>
<feature type="transmembrane region" description="Helical" evidence="1">
    <location>
        <begin position="48"/>
        <end position="68"/>
    </location>
</feature>
<dbReference type="Proteomes" id="UP000516305">
    <property type="component" value="Chromosome"/>
</dbReference>
<dbReference type="KEGG" id="chyd:H4K34_07365"/>
<accession>A0A7H0VIV2</accession>
<keyword evidence="1" id="KW-0472">Membrane</keyword>
<reference evidence="2 3" key="1">
    <citation type="submission" date="2020-08" db="EMBL/GenBank/DDBJ databases">
        <title>Croceimicrobium hydrocarbonivorans gen. nov., sp. nov., a novel marine bacterium isolated from a bacterial consortium that degrades polyethylene terephthalate.</title>
        <authorList>
            <person name="Liu R."/>
        </authorList>
    </citation>
    <scope>NUCLEOTIDE SEQUENCE [LARGE SCALE GENOMIC DNA]</scope>
    <source>
        <strain evidence="2 3">A20-9</strain>
    </source>
</reference>
<keyword evidence="1" id="KW-0812">Transmembrane</keyword>
<evidence type="ECO:0000256" key="1">
    <source>
        <dbReference type="SAM" id="Phobius"/>
    </source>
</evidence>